<dbReference type="InterPro" id="IPR051268">
    <property type="entry name" value="Type-I_R_enzyme_R_subunit"/>
</dbReference>
<organism evidence="13 14">
    <name type="scientific">Propionibacterium acidifaciens F0233</name>
    <dbReference type="NCBI Taxonomy" id="553198"/>
    <lineage>
        <taxon>Bacteria</taxon>
        <taxon>Bacillati</taxon>
        <taxon>Actinomycetota</taxon>
        <taxon>Actinomycetes</taxon>
        <taxon>Propionibacteriales</taxon>
        <taxon>Propionibacteriaceae</taxon>
        <taxon>Propionibacterium</taxon>
    </lineage>
</organism>
<dbReference type="GO" id="GO:0009307">
    <property type="term" value="P:DNA restriction-modification system"/>
    <property type="evidence" value="ECO:0007669"/>
    <property type="project" value="UniProtKB-KW"/>
</dbReference>
<dbReference type="CDD" id="cd22332">
    <property type="entry name" value="HsdR_N"/>
    <property type="match status" value="1"/>
</dbReference>
<dbReference type="InterPro" id="IPR040980">
    <property type="entry name" value="SWI2_SNF2"/>
</dbReference>
<evidence type="ECO:0000256" key="3">
    <source>
        <dbReference type="ARBA" id="ARBA00011296"/>
    </source>
</evidence>
<evidence type="ECO:0000313" key="13">
    <source>
        <dbReference type="EMBL" id="ERK51856.1"/>
    </source>
</evidence>
<keyword evidence="14" id="KW-1185">Reference proteome</keyword>
<dbReference type="InterPro" id="IPR021810">
    <property type="entry name" value="T1RH-like_C"/>
</dbReference>
<dbReference type="Pfam" id="PF04313">
    <property type="entry name" value="HSDR_N"/>
    <property type="match status" value="1"/>
</dbReference>
<evidence type="ECO:0000256" key="7">
    <source>
        <dbReference type="ARBA" id="ARBA00022759"/>
    </source>
</evidence>
<dbReference type="InterPro" id="IPR055180">
    <property type="entry name" value="HsdR_RecA-like_helicase_dom_2"/>
</dbReference>
<dbReference type="Gene3D" id="3.90.1570.50">
    <property type="match status" value="1"/>
</dbReference>
<keyword evidence="4" id="KW-0540">Nuclease</keyword>
<keyword evidence="9 11" id="KW-0067">ATP-binding</keyword>
<evidence type="ECO:0000256" key="4">
    <source>
        <dbReference type="ARBA" id="ARBA00022722"/>
    </source>
</evidence>
<dbReference type="SUPFAM" id="SSF52540">
    <property type="entry name" value="P-loop containing nucleoside triphosphate hydrolases"/>
    <property type="match status" value="2"/>
</dbReference>
<evidence type="ECO:0000256" key="1">
    <source>
        <dbReference type="ARBA" id="ARBA00000851"/>
    </source>
</evidence>
<dbReference type="InterPro" id="IPR027417">
    <property type="entry name" value="P-loop_NTPase"/>
</dbReference>
<sequence length="1061" mass="118888">MMITEAQLEASLLDWLGDLGWEPGTGTELEPQRASLGDLVLTEDLVEALRLLNPSVPDQYLREAAADMVRVRSQDALAENRDFHVLLVHGYRGLSYVDADGREQTLTIRLLGAPEQNRYRAAQQVRLLRGDQSRRLDVVLYVNGLPLVVVELKQAGTRNATIAKAHAQLGTYLAEFPAAFRPVVAAIISDGINARYGTPFTRLNHYSPWNVDEDGAPSPADSDQLLELENLAHGLLEPARLLDVVRNFTAFDETDEGLTKRIAKPHQYFAVRKALDSTLAALGTNGKAGVVWHTQGSGKSMEMELYTNLVLTHPRMQNPTIVVITDRNELDGQLYGTFARSTLLPDEPRQIKRRSQLRSELAGRASGGIYFTTLQKFSRTAAEHDAGHAHPLLTDRRNVVVIVDEAHRSHYDDLDGYARHLRDALPNATLIAFTGTPISEVEHNTREVFGDYIDIYDLSRAVTDGATVPVYFEPRLIEVRLDDDMSAEKLDELADEQTEGLDDEARERVERTVAKLNAIYGAPERIDALARDIVEQWERRRESMTEFLAPTEPGENTEPHGKALIVCATREICARLYTRIVELRPGWYSDQDDRGLVKVVYSGSPSDPEPIRSHVRRDSQNKAIKNRLRDVDDDLELVIVKDMMLTGFDAPPLHTLFLDRPLKGALLMQTLARVNRTFRGKQDGLLVAYAPLTENLNQALREYTATDETTRPVGRDTAEAVRVTWEIVAALRELLVGHDWRTTATSGARDAGLRAVSDTVEYLRSPATPGNQAEQDGQTLGERFRALSTQLARMWTLAGGTENLAEIATEVRFYEEVRVWMAKLDARQREANGQPVPEEIVRVLRGAVAQATAAGDITDLYEAAGLQRPTLQELDVQTIEQMRQGPSPHLAVEALRDLLVKEAEAVTRNNVVRRKTFSERISELMIRYTNQQITAADVIYELGRLAEDVRAENGRGTRFDPPLSHDELAFYDAVCQNDSAVLARGTDVLARIARELVAVMRRDTRTDWTRRPEAQARLRASVKRLLRRHHYPPDKQKSAVELVIEQMETLAPGYVRGKDSL</sequence>
<keyword evidence="10 11" id="KW-0238">DNA-binding</keyword>
<keyword evidence="7" id="KW-0255">Endonuclease</keyword>
<name>U2Q654_9ACTN</name>
<evidence type="ECO:0000256" key="5">
    <source>
        <dbReference type="ARBA" id="ARBA00022741"/>
    </source>
</evidence>
<dbReference type="NCBIfam" id="TIGR00348">
    <property type="entry name" value="hsdR"/>
    <property type="match status" value="1"/>
</dbReference>
<proteinExistence type="inferred from homology"/>
<dbReference type="Gene3D" id="3.40.50.300">
    <property type="entry name" value="P-loop containing nucleotide triphosphate hydrolases"/>
    <property type="match status" value="2"/>
</dbReference>
<evidence type="ECO:0000256" key="10">
    <source>
        <dbReference type="ARBA" id="ARBA00023125"/>
    </source>
</evidence>
<reference evidence="13" key="1">
    <citation type="submission" date="2013-08" db="EMBL/GenBank/DDBJ databases">
        <authorList>
            <person name="Durkin A.S."/>
            <person name="Haft D.R."/>
            <person name="McCorrison J."/>
            <person name="Torralba M."/>
            <person name="Gillis M."/>
            <person name="Haft D.H."/>
            <person name="Methe B."/>
            <person name="Sutton G."/>
            <person name="Nelson K.E."/>
        </authorList>
    </citation>
    <scope>NUCLEOTIDE SEQUENCE [LARGE SCALE GENOMIC DNA]</scope>
    <source>
        <strain evidence="13">F0233</strain>
    </source>
</reference>
<feature type="domain" description="Helicase ATP-binding" evidence="12">
    <location>
        <begin position="280"/>
        <end position="455"/>
    </location>
</feature>
<dbReference type="EC" id="3.1.21.3" evidence="11"/>
<dbReference type="InterPro" id="IPR004473">
    <property type="entry name" value="Restrct_endonuc_typeI_HsdR"/>
</dbReference>
<dbReference type="EMBL" id="ACVN02000269">
    <property type="protein sequence ID" value="ERK51856.1"/>
    <property type="molecule type" value="Genomic_DNA"/>
</dbReference>
<dbReference type="CDD" id="cd18800">
    <property type="entry name" value="SF2_C_EcoR124I-like"/>
    <property type="match status" value="1"/>
</dbReference>
<dbReference type="Pfam" id="PF11867">
    <property type="entry name" value="T1RH-like_C"/>
    <property type="match status" value="1"/>
</dbReference>
<evidence type="ECO:0000313" key="14">
    <source>
        <dbReference type="Proteomes" id="UP000017052"/>
    </source>
</evidence>
<evidence type="ECO:0000259" key="12">
    <source>
        <dbReference type="PROSITE" id="PS51192"/>
    </source>
</evidence>
<evidence type="ECO:0000256" key="8">
    <source>
        <dbReference type="ARBA" id="ARBA00022801"/>
    </source>
</evidence>
<comment type="caution">
    <text evidence="13">The sequence shown here is derived from an EMBL/GenBank/DDBJ whole genome shotgun (WGS) entry which is preliminary data.</text>
</comment>
<keyword evidence="6 11" id="KW-0680">Restriction system</keyword>
<dbReference type="GO" id="GO:0009035">
    <property type="term" value="F:type I site-specific deoxyribonuclease activity"/>
    <property type="evidence" value="ECO:0007669"/>
    <property type="project" value="UniProtKB-EC"/>
</dbReference>
<comment type="function">
    <text evidence="11">Subunit R is required for both nuclease and ATPase activities, but not for modification.</text>
</comment>
<comment type="subunit">
    <text evidence="3 11">The type I restriction/modification system is composed of three polypeptides R, M and S.</text>
</comment>
<dbReference type="GO" id="GO:0005524">
    <property type="term" value="F:ATP binding"/>
    <property type="evidence" value="ECO:0007669"/>
    <property type="project" value="UniProtKB-KW"/>
</dbReference>
<comment type="similarity">
    <text evidence="2 11">Belongs to the HsdR family.</text>
</comment>
<dbReference type="PROSITE" id="PS51192">
    <property type="entry name" value="HELICASE_ATP_BIND_1"/>
    <property type="match status" value="1"/>
</dbReference>
<dbReference type="SMART" id="SM00487">
    <property type="entry name" value="DEXDc"/>
    <property type="match status" value="1"/>
</dbReference>
<evidence type="ECO:0000256" key="6">
    <source>
        <dbReference type="ARBA" id="ARBA00022747"/>
    </source>
</evidence>
<dbReference type="PANTHER" id="PTHR30195:SF15">
    <property type="entry name" value="TYPE I RESTRICTION ENZYME HINDI ENDONUCLEASE SUBUNIT"/>
    <property type="match status" value="1"/>
</dbReference>
<dbReference type="Proteomes" id="UP000017052">
    <property type="component" value="Unassembled WGS sequence"/>
</dbReference>
<dbReference type="InterPro" id="IPR007409">
    <property type="entry name" value="Restrct_endonuc_type1_HsdR_N"/>
</dbReference>
<comment type="catalytic activity">
    <reaction evidence="1 11">
        <text>Endonucleolytic cleavage of DNA to give random double-stranded fragments with terminal 5'-phosphates, ATP is simultaneously hydrolyzed.</text>
        <dbReference type="EC" id="3.1.21.3"/>
    </reaction>
</comment>
<evidence type="ECO:0000256" key="2">
    <source>
        <dbReference type="ARBA" id="ARBA00008598"/>
    </source>
</evidence>
<keyword evidence="8 11" id="KW-0378">Hydrolase</keyword>
<dbReference type="GO" id="GO:0003677">
    <property type="term" value="F:DNA binding"/>
    <property type="evidence" value="ECO:0007669"/>
    <property type="project" value="UniProtKB-KW"/>
</dbReference>
<dbReference type="CDD" id="cd18030">
    <property type="entry name" value="DEXHc_RE_I_HsdR"/>
    <property type="match status" value="1"/>
</dbReference>
<dbReference type="AlphaFoldDB" id="U2Q654"/>
<keyword evidence="5 11" id="KW-0547">Nucleotide-binding</keyword>
<dbReference type="Pfam" id="PF18766">
    <property type="entry name" value="SWI2_SNF2"/>
    <property type="match status" value="1"/>
</dbReference>
<dbReference type="InterPro" id="IPR014001">
    <property type="entry name" value="Helicase_ATP-bd"/>
</dbReference>
<accession>U2Q654</accession>
<gene>
    <name evidence="13" type="ORF">HMPREF0682_1973</name>
</gene>
<evidence type="ECO:0000256" key="9">
    <source>
        <dbReference type="ARBA" id="ARBA00022840"/>
    </source>
</evidence>
<dbReference type="Pfam" id="PF22679">
    <property type="entry name" value="T1R_D3-like"/>
    <property type="match status" value="1"/>
</dbReference>
<evidence type="ECO:0000256" key="11">
    <source>
        <dbReference type="RuleBase" id="RU364115"/>
    </source>
</evidence>
<protein>
    <recommendedName>
        <fullName evidence="11">Type I restriction enzyme endonuclease subunit</fullName>
        <shortName evidence="11">R protein</shortName>
        <ecNumber evidence="11">3.1.21.3</ecNumber>
    </recommendedName>
</protein>
<dbReference type="PANTHER" id="PTHR30195">
    <property type="entry name" value="TYPE I SITE-SPECIFIC DEOXYRIBONUCLEASE PROTEIN SUBUNIT M AND R"/>
    <property type="match status" value="1"/>
</dbReference>